<evidence type="ECO:0000256" key="1">
    <source>
        <dbReference type="ARBA" id="ARBA00009227"/>
    </source>
</evidence>
<dbReference type="InterPro" id="IPR020855">
    <property type="entry name" value="Ureohydrolase_Mn_BS"/>
</dbReference>
<dbReference type="EMBL" id="LAZR01010065">
    <property type="protein sequence ID" value="KKM69005.1"/>
    <property type="molecule type" value="Genomic_DNA"/>
</dbReference>
<comment type="similarity">
    <text evidence="1">Belongs to the arginase family. Agmatinase subfamily.</text>
</comment>
<dbReference type="InterPro" id="IPR023696">
    <property type="entry name" value="Ureohydrolase_dom_sf"/>
</dbReference>
<dbReference type="PROSITE" id="PS01053">
    <property type="entry name" value="ARGINASE_1"/>
    <property type="match status" value="1"/>
</dbReference>
<reference evidence="4" key="1">
    <citation type="journal article" date="2015" name="Nature">
        <title>Complex archaea that bridge the gap between prokaryotes and eukaryotes.</title>
        <authorList>
            <person name="Spang A."/>
            <person name="Saw J.H."/>
            <person name="Jorgensen S.L."/>
            <person name="Zaremba-Niedzwiedzka K."/>
            <person name="Martijn J."/>
            <person name="Lind A.E."/>
            <person name="van Eijk R."/>
            <person name="Schleper C."/>
            <person name="Guy L."/>
            <person name="Ettema T.J."/>
        </authorList>
    </citation>
    <scope>NUCLEOTIDE SEQUENCE</scope>
</reference>
<dbReference type="PANTHER" id="PTHR11358">
    <property type="entry name" value="ARGINASE/AGMATINASE"/>
    <property type="match status" value="1"/>
</dbReference>
<keyword evidence="2" id="KW-0479">Metal-binding</keyword>
<proteinExistence type="inferred from homology"/>
<organism evidence="4">
    <name type="scientific">marine sediment metagenome</name>
    <dbReference type="NCBI Taxonomy" id="412755"/>
    <lineage>
        <taxon>unclassified sequences</taxon>
        <taxon>metagenomes</taxon>
        <taxon>ecological metagenomes</taxon>
    </lineage>
</organism>
<protein>
    <recommendedName>
        <fullName evidence="5">Agmatinase</fullName>
    </recommendedName>
</protein>
<evidence type="ECO:0008006" key="5">
    <source>
        <dbReference type="Google" id="ProtNLM"/>
    </source>
</evidence>
<dbReference type="GO" id="GO:0046872">
    <property type="term" value="F:metal ion binding"/>
    <property type="evidence" value="ECO:0007669"/>
    <property type="project" value="UniProtKB-KW"/>
</dbReference>
<gene>
    <name evidence="4" type="ORF">LCGC14_1455180</name>
</gene>
<dbReference type="InterPro" id="IPR006035">
    <property type="entry name" value="Ureohydrolase"/>
</dbReference>
<keyword evidence="3" id="KW-0378">Hydrolase</keyword>
<dbReference type="AlphaFoldDB" id="A0A0F9LXA6"/>
<dbReference type="Gene3D" id="3.40.800.10">
    <property type="entry name" value="Ureohydrolase domain"/>
    <property type="match status" value="1"/>
</dbReference>
<evidence type="ECO:0000313" key="4">
    <source>
        <dbReference type="EMBL" id="KKM69005.1"/>
    </source>
</evidence>
<evidence type="ECO:0000256" key="2">
    <source>
        <dbReference type="ARBA" id="ARBA00022723"/>
    </source>
</evidence>
<dbReference type="PRINTS" id="PR00116">
    <property type="entry name" value="ARGINASE"/>
</dbReference>
<accession>A0A0F9LXA6</accession>
<evidence type="ECO:0000256" key="3">
    <source>
        <dbReference type="ARBA" id="ARBA00022801"/>
    </source>
</evidence>
<sequence>MKFFDFDENISKETQFAIVGIPWDYLSSKDLPNSSTAPMTIRDITEDIGLTTEFGFSIPNFKAVDMGDIEIEPKNVEQNIVTISNFVSDLFNQNENLIPIMLGGDHFCTYPMIKAIGDHVEKKEEFGVLIFDAHLDFYREWDKGVYSHATTSHRIYDLEYVNNKNLFIVGTRDIDIPELEIVKSEKIDYLNAYLIIEGLDNYIEQIVKKLKETGLKNLYVSIDIDALDPSVAPGTGYAIPGGFTYREIWKILKEISKNFTIKGFDLVEVAPNLDLENKMTSILAAKIIIEFMDFIRRNNLE</sequence>
<dbReference type="SUPFAM" id="SSF52768">
    <property type="entry name" value="Arginase/deacetylase"/>
    <property type="match status" value="1"/>
</dbReference>
<dbReference type="GO" id="GO:0008783">
    <property type="term" value="F:agmatinase activity"/>
    <property type="evidence" value="ECO:0007669"/>
    <property type="project" value="TreeGrafter"/>
</dbReference>
<name>A0A0F9LXA6_9ZZZZ</name>
<dbReference type="GO" id="GO:0033389">
    <property type="term" value="P:putrescine biosynthetic process from arginine, via agmatine"/>
    <property type="evidence" value="ECO:0007669"/>
    <property type="project" value="TreeGrafter"/>
</dbReference>
<comment type="caution">
    <text evidence="4">The sequence shown here is derived from an EMBL/GenBank/DDBJ whole genome shotgun (WGS) entry which is preliminary data.</text>
</comment>
<dbReference type="PROSITE" id="PS51409">
    <property type="entry name" value="ARGINASE_2"/>
    <property type="match status" value="1"/>
</dbReference>
<dbReference type="PANTHER" id="PTHR11358:SF26">
    <property type="entry name" value="GUANIDINO ACID HYDROLASE, MITOCHONDRIAL"/>
    <property type="match status" value="1"/>
</dbReference>
<dbReference type="PIRSF" id="PIRSF036979">
    <property type="entry name" value="Arginase"/>
    <property type="match status" value="1"/>
</dbReference>
<dbReference type="Pfam" id="PF00491">
    <property type="entry name" value="Arginase"/>
    <property type="match status" value="1"/>
</dbReference>